<evidence type="ECO:0000313" key="6">
    <source>
        <dbReference type="Proteomes" id="UP000280586"/>
    </source>
</evidence>
<dbReference type="KEGG" id="csep:CP523_12890"/>
<dbReference type="PANTHER" id="PTHR43101">
    <property type="entry name" value="BETA-FRUCTOSIDASE"/>
    <property type="match status" value="1"/>
</dbReference>
<evidence type="ECO:0000259" key="4">
    <source>
        <dbReference type="Pfam" id="PF00251"/>
    </source>
</evidence>
<proteinExistence type="inferred from homology"/>
<dbReference type="InterPro" id="IPR051214">
    <property type="entry name" value="GH32_Enzymes"/>
</dbReference>
<dbReference type="SUPFAM" id="SSF75005">
    <property type="entry name" value="Arabinanase/levansucrase/invertase"/>
    <property type="match status" value="1"/>
</dbReference>
<evidence type="ECO:0000256" key="2">
    <source>
        <dbReference type="ARBA" id="ARBA00022801"/>
    </source>
</evidence>
<keyword evidence="3" id="KW-0326">Glycosidase</keyword>
<evidence type="ECO:0000256" key="3">
    <source>
        <dbReference type="ARBA" id="ARBA00023295"/>
    </source>
</evidence>
<protein>
    <recommendedName>
        <fullName evidence="4">Glycosyl hydrolase family 32 N-terminal domain-containing protein</fullName>
    </recommendedName>
</protein>
<name>A0A9N7PJX6_CLOSE</name>
<accession>A0A9N7PJX6</accession>
<feature type="domain" description="Glycosyl hydrolase family 32 N-terminal" evidence="4">
    <location>
        <begin position="10"/>
        <end position="75"/>
    </location>
</feature>
<evidence type="ECO:0000313" key="5">
    <source>
        <dbReference type="EMBL" id="AYE35246.1"/>
    </source>
</evidence>
<comment type="similarity">
    <text evidence="1">Belongs to the glycosyl hydrolase 32 family.</text>
</comment>
<dbReference type="Proteomes" id="UP000280586">
    <property type="component" value="Chromosome"/>
</dbReference>
<dbReference type="Gene3D" id="2.115.10.20">
    <property type="entry name" value="Glycosyl hydrolase domain, family 43"/>
    <property type="match status" value="1"/>
</dbReference>
<dbReference type="Pfam" id="PF00251">
    <property type="entry name" value="Glyco_hydro_32N"/>
    <property type="match status" value="1"/>
</dbReference>
<dbReference type="GO" id="GO:0016798">
    <property type="term" value="F:hydrolase activity, acting on glycosyl bonds"/>
    <property type="evidence" value="ECO:0007669"/>
    <property type="project" value="UniProtKB-KW"/>
</dbReference>
<dbReference type="OrthoDB" id="9759709at2"/>
<evidence type="ECO:0000256" key="1">
    <source>
        <dbReference type="ARBA" id="ARBA00009902"/>
    </source>
</evidence>
<dbReference type="PANTHER" id="PTHR43101:SF1">
    <property type="entry name" value="BETA-FRUCTOSIDASE"/>
    <property type="match status" value="1"/>
</dbReference>
<dbReference type="AlphaFoldDB" id="A0A9N7PJX6"/>
<gene>
    <name evidence="5" type="ORF">CP523_12890</name>
</gene>
<keyword evidence="2" id="KW-0378">Hydrolase</keyword>
<dbReference type="EMBL" id="CP023671">
    <property type="protein sequence ID" value="AYE35246.1"/>
    <property type="molecule type" value="Genomic_DNA"/>
</dbReference>
<dbReference type="InterPro" id="IPR023296">
    <property type="entry name" value="Glyco_hydro_beta-prop_sf"/>
</dbReference>
<reference evidence="5 6" key="1">
    <citation type="submission" date="2017-09" db="EMBL/GenBank/DDBJ databases">
        <authorList>
            <person name="Thomas P."/>
            <person name="Seyboldt C."/>
        </authorList>
    </citation>
    <scope>NUCLEOTIDE SEQUENCE [LARGE SCALE GENOMIC DNA]</scope>
    <source>
        <strain evidence="5 6">DSM 7534</strain>
    </source>
</reference>
<organism evidence="5 6">
    <name type="scientific">Clostridium septicum</name>
    <dbReference type="NCBI Taxonomy" id="1504"/>
    <lineage>
        <taxon>Bacteria</taxon>
        <taxon>Bacillati</taxon>
        <taxon>Bacillota</taxon>
        <taxon>Clostridia</taxon>
        <taxon>Eubacteriales</taxon>
        <taxon>Clostridiaceae</taxon>
        <taxon>Clostridium</taxon>
    </lineage>
</organism>
<dbReference type="InterPro" id="IPR013148">
    <property type="entry name" value="Glyco_hydro_32_N"/>
</dbReference>
<sequence length="84" mass="9942">MLQRAYLWGYFIVLGARTKDDKSALLIYRSDNLYNWKLYKEIVAKDRKFGYMWGCPDLFKLNGENVMIFSPQGLGVIDIIKWEL</sequence>